<dbReference type="InterPro" id="IPR000719">
    <property type="entry name" value="Prot_kinase_dom"/>
</dbReference>
<evidence type="ECO:0000256" key="2">
    <source>
        <dbReference type="ARBA" id="ARBA00022679"/>
    </source>
</evidence>
<dbReference type="OrthoDB" id="9801841at2"/>
<dbReference type="KEGG" id="bbae:FRD01_18345"/>
<dbReference type="Proteomes" id="UP000321595">
    <property type="component" value="Chromosome"/>
</dbReference>
<dbReference type="PANTHER" id="PTHR43289:SF6">
    <property type="entry name" value="SERINE_THREONINE-PROTEIN KINASE NEKL-3"/>
    <property type="match status" value="1"/>
</dbReference>
<sequence length="587" mass="64230">MSGDVTSMTGLVLDGRYQVGNLLGAGGMGAVYRGVQRSVGRNVAIKVLRVGVFTTEESKVRFEREAQVMAGLEHPNIVRLYDFGSHEKGVFMVLELVEGKSLHEVLKGRSLAPELAMEIVRQIATGMAEAHARGIVHRDLKPANIMITSDSSGAMRVVILDFGLARPSRQDVRLTTNGLVYGTPEYIAPEYARGNEFDETAEIYALGVVLYEMLTGKPPFTGDPLQVLFQQVSEPTPGLDEAVASGQISEACANLTMSMLEKSPENRQPKSMLGLVQRLEVMGIGKRRFVRELDEGLRAPVSVSRQRPKLEPNKVRAGSTPFLEADDAVKGAWQDYVRKTGAIKLDEPLGQGTVIDPNIDGSLEFGTDPESLIKTIPREGVPPITEQMQDPRGELPTMLSVPGVDQSSEMSRFTTERMNSVFGSREGMGTIPATDVKIQAAPVPPPAEPSPKRAQPQSPELAFDPRERFSQERQRPEEPAKPKTAIPARLILVVAIIVLVLLVAIVLQLRNFAPEADTLSREELLKLYEEEADEAEKAEKAEQSTGERPQTSRAKKTAPKKGEVIDLFEGEAGQDEPPSNIKIERGR</sequence>
<dbReference type="Pfam" id="PF00069">
    <property type="entry name" value="Pkinase"/>
    <property type="match status" value="1"/>
</dbReference>
<dbReference type="PANTHER" id="PTHR43289">
    <property type="entry name" value="MITOGEN-ACTIVATED PROTEIN KINASE KINASE KINASE 20-RELATED"/>
    <property type="match status" value="1"/>
</dbReference>
<keyword evidence="4 10" id="KW-0418">Kinase</keyword>
<evidence type="ECO:0000256" key="8">
    <source>
        <dbReference type="SAM" id="Phobius"/>
    </source>
</evidence>
<dbReference type="AlphaFoldDB" id="A0A5B8XUB0"/>
<feature type="compositionally biased region" description="Basic and acidic residues" evidence="7">
    <location>
        <begin position="463"/>
        <end position="481"/>
    </location>
</feature>
<evidence type="ECO:0000313" key="10">
    <source>
        <dbReference type="EMBL" id="QED29165.1"/>
    </source>
</evidence>
<dbReference type="GO" id="GO:0004674">
    <property type="term" value="F:protein serine/threonine kinase activity"/>
    <property type="evidence" value="ECO:0007669"/>
    <property type="project" value="UniProtKB-KW"/>
</dbReference>
<protein>
    <submittedName>
        <fullName evidence="10">Serine/threonine protein kinase</fullName>
    </submittedName>
</protein>
<dbReference type="PROSITE" id="PS00107">
    <property type="entry name" value="PROTEIN_KINASE_ATP"/>
    <property type="match status" value="1"/>
</dbReference>
<accession>A0A5B8XUB0</accession>
<feature type="compositionally biased region" description="Polar residues" evidence="7">
    <location>
        <begin position="543"/>
        <end position="552"/>
    </location>
</feature>
<dbReference type="Gene3D" id="3.30.200.20">
    <property type="entry name" value="Phosphorylase Kinase, domain 1"/>
    <property type="match status" value="1"/>
</dbReference>
<dbReference type="SMART" id="SM00220">
    <property type="entry name" value="S_TKc"/>
    <property type="match status" value="1"/>
</dbReference>
<keyword evidence="11" id="KW-1185">Reference proteome</keyword>
<evidence type="ECO:0000256" key="1">
    <source>
        <dbReference type="ARBA" id="ARBA00022527"/>
    </source>
</evidence>
<evidence type="ECO:0000259" key="9">
    <source>
        <dbReference type="PROSITE" id="PS50011"/>
    </source>
</evidence>
<keyword evidence="5 6" id="KW-0067">ATP-binding</keyword>
<evidence type="ECO:0000313" key="11">
    <source>
        <dbReference type="Proteomes" id="UP000321595"/>
    </source>
</evidence>
<keyword evidence="3 6" id="KW-0547">Nucleotide-binding</keyword>
<reference evidence="10 11" key="1">
    <citation type="submission" date="2019-08" db="EMBL/GenBank/DDBJ databases">
        <authorList>
            <person name="Liang Q."/>
        </authorList>
    </citation>
    <scope>NUCLEOTIDE SEQUENCE [LARGE SCALE GENOMIC DNA]</scope>
    <source>
        <strain evidence="10 11">V1718</strain>
    </source>
</reference>
<keyword evidence="8" id="KW-1133">Transmembrane helix</keyword>
<feature type="domain" description="Protein kinase" evidence="9">
    <location>
        <begin position="17"/>
        <end position="290"/>
    </location>
</feature>
<proteinExistence type="predicted"/>
<feature type="binding site" evidence="6">
    <location>
        <position position="46"/>
    </location>
    <ligand>
        <name>ATP</name>
        <dbReference type="ChEBI" id="CHEBI:30616"/>
    </ligand>
</feature>
<feature type="transmembrane region" description="Helical" evidence="8">
    <location>
        <begin position="486"/>
        <end position="507"/>
    </location>
</feature>
<dbReference type="InterPro" id="IPR011009">
    <property type="entry name" value="Kinase-like_dom_sf"/>
</dbReference>
<dbReference type="InterPro" id="IPR017441">
    <property type="entry name" value="Protein_kinase_ATP_BS"/>
</dbReference>
<dbReference type="Gene3D" id="1.10.510.10">
    <property type="entry name" value="Transferase(Phosphotransferase) domain 1"/>
    <property type="match status" value="1"/>
</dbReference>
<dbReference type="PROSITE" id="PS50011">
    <property type="entry name" value="PROTEIN_KINASE_DOM"/>
    <property type="match status" value="1"/>
</dbReference>
<evidence type="ECO:0000256" key="7">
    <source>
        <dbReference type="SAM" id="MobiDB-lite"/>
    </source>
</evidence>
<dbReference type="CDD" id="cd14014">
    <property type="entry name" value="STKc_PknB_like"/>
    <property type="match status" value="1"/>
</dbReference>
<feature type="region of interest" description="Disordered" evidence="7">
    <location>
        <begin position="440"/>
        <end position="482"/>
    </location>
</feature>
<gene>
    <name evidence="10" type="ORF">FRD01_18345</name>
</gene>
<evidence type="ECO:0000256" key="4">
    <source>
        <dbReference type="ARBA" id="ARBA00022777"/>
    </source>
</evidence>
<evidence type="ECO:0000256" key="5">
    <source>
        <dbReference type="ARBA" id="ARBA00022840"/>
    </source>
</evidence>
<dbReference type="RefSeq" id="WP_146962297.1">
    <property type="nucleotide sequence ID" value="NZ_CP042467.1"/>
</dbReference>
<keyword evidence="8" id="KW-0472">Membrane</keyword>
<name>A0A5B8XUB0_9DELT</name>
<organism evidence="10 11">
    <name type="scientific">Microvenator marinus</name>
    <dbReference type="NCBI Taxonomy" id="2600177"/>
    <lineage>
        <taxon>Bacteria</taxon>
        <taxon>Deltaproteobacteria</taxon>
        <taxon>Bradymonadales</taxon>
        <taxon>Microvenatoraceae</taxon>
        <taxon>Microvenator</taxon>
    </lineage>
</organism>
<feature type="region of interest" description="Disordered" evidence="7">
    <location>
        <begin position="531"/>
        <end position="587"/>
    </location>
</feature>
<dbReference type="InterPro" id="IPR003527">
    <property type="entry name" value="MAP_kinase_CS"/>
</dbReference>
<keyword evidence="8" id="KW-0812">Transmembrane</keyword>
<dbReference type="InterPro" id="IPR008271">
    <property type="entry name" value="Ser/Thr_kinase_AS"/>
</dbReference>
<dbReference type="GO" id="GO:0005524">
    <property type="term" value="F:ATP binding"/>
    <property type="evidence" value="ECO:0007669"/>
    <property type="project" value="UniProtKB-UniRule"/>
</dbReference>
<evidence type="ECO:0000256" key="3">
    <source>
        <dbReference type="ARBA" id="ARBA00022741"/>
    </source>
</evidence>
<dbReference type="PROSITE" id="PS01351">
    <property type="entry name" value="MAPK"/>
    <property type="match status" value="1"/>
</dbReference>
<keyword evidence="1 10" id="KW-0723">Serine/threonine-protein kinase</keyword>
<dbReference type="EMBL" id="CP042467">
    <property type="protein sequence ID" value="QED29165.1"/>
    <property type="molecule type" value="Genomic_DNA"/>
</dbReference>
<dbReference type="SUPFAM" id="SSF56112">
    <property type="entry name" value="Protein kinase-like (PK-like)"/>
    <property type="match status" value="1"/>
</dbReference>
<keyword evidence="2" id="KW-0808">Transferase</keyword>
<evidence type="ECO:0000256" key="6">
    <source>
        <dbReference type="PROSITE-ProRule" id="PRU10141"/>
    </source>
</evidence>
<dbReference type="PROSITE" id="PS00108">
    <property type="entry name" value="PROTEIN_KINASE_ST"/>
    <property type="match status" value="1"/>
</dbReference>
<feature type="compositionally biased region" description="Basic and acidic residues" evidence="7">
    <location>
        <begin position="531"/>
        <end position="542"/>
    </location>
</feature>